<sequence length="183" mass="20202">MHQSPSPIPGDPYSPPSSFPNALPPLPQREPPRRPEAGRVAVMFGSIIGILLSALFIFLSYVLPHMKLTTNAGLYLVYLWSLPLLVQWFLYLAGGFIAAWRTGKVRAGVFTSLWINLWYFLSVIVVYFLQQSAITRQMLLSDADYTFLFMVFAASFLIISVGLGAGLAALGGLAGKALSYRQR</sequence>
<gene>
    <name evidence="3" type="ORF">KDW_60690</name>
</gene>
<evidence type="ECO:0000313" key="4">
    <source>
        <dbReference type="Proteomes" id="UP000326912"/>
    </source>
</evidence>
<feature type="transmembrane region" description="Helical" evidence="2">
    <location>
        <begin position="75"/>
        <end position="100"/>
    </location>
</feature>
<keyword evidence="2" id="KW-1133">Transmembrane helix</keyword>
<accession>A0A5J4KZE4</accession>
<dbReference type="Proteomes" id="UP000326912">
    <property type="component" value="Unassembled WGS sequence"/>
</dbReference>
<organism evidence="3 4">
    <name type="scientific">Dictyobacter vulcani</name>
    <dbReference type="NCBI Taxonomy" id="2607529"/>
    <lineage>
        <taxon>Bacteria</taxon>
        <taxon>Bacillati</taxon>
        <taxon>Chloroflexota</taxon>
        <taxon>Ktedonobacteria</taxon>
        <taxon>Ktedonobacterales</taxon>
        <taxon>Dictyobacteraceae</taxon>
        <taxon>Dictyobacter</taxon>
    </lineage>
</organism>
<feature type="region of interest" description="Disordered" evidence="1">
    <location>
        <begin position="1"/>
        <end position="33"/>
    </location>
</feature>
<keyword evidence="4" id="KW-1185">Reference proteome</keyword>
<keyword evidence="2" id="KW-0472">Membrane</keyword>
<dbReference type="AlphaFoldDB" id="A0A5J4KZE4"/>
<proteinExistence type="predicted"/>
<feature type="compositionally biased region" description="Pro residues" evidence="1">
    <location>
        <begin position="1"/>
        <end position="29"/>
    </location>
</feature>
<evidence type="ECO:0000256" key="2">
    <source>
        <dbReference type="SAM" id="Phobius"/>
    </source>
</evidence>
<feature type="transmembrane region" description="Helical" evidence="2">
    <location>
        <begin position="149"/>
        <end position="174"/>
    </location>
</feature>
<evidence type="ECO:0000256" key="1">
    <source>
        <dbReference type="SAM" id="MobiDB-lite"/>
    </source>
</evidence>
<comment type="caution">
    <text evidence="3">The sequence shown here is derived from an EMBL/GenBank/DDBJ whole genome shotgun (WGS) entry which is preliminary data.</text>
</comment>
<feature type="transmembrane region" description="Helical" evidence="2">
    <location>
        <begin position="107"/>
        <end position="129"/>
    </location>
</feature>
<protein>
    <submittedName>
        <fullName evidence="3">Uncharacterized protein</fullName>
    </submittedName>
</protein>
<keyword evidence="2" id="KW-0812">Transmembrane</keyword>
<name>A0A5J4KZE4_9CHLR</name>
<dbReference type="RefSeq" id="WP_151759483.1">
    <property type="nucleotide sequence ID" value="NZ_BKZW01000004.1"/>
</dbReference>
<feature type="transmembrane region" description="Helical" evidence="2">
    <location>
        <begin position="40"/>
        <end position="63"/>
    </location>
</feature>
<evidence type="ECO:0000313" key="3">
    <source>
        <dbReference type="EMBL" id="GER91907.1"/>
    </source>
</evidence>
<dbReference type="EMBL" id="BKZW01000004">
    <property type="protein sequence ID" value="GER91907.1"/>
    <property type="molecule type" value="Genomic_DNA"/>
</dbReference>
<reference evidence="3 4" key="1">
    <citation type="submission" date="2019-10" db="EMBL/GenBank/DDBJ databases">
        <title>Dictyobacter vulcani sp. nov., within the class Ktedonobacteria, isolated from soil of volcanic Mt. Zao.</title>
        <authorList>
            <person name="Zheng Y."/>
            <person name="Wang C.M."/>
            <person name="Sakai Y."/>
            <person name="Abe K."/>
            <person name="Yokota A."/>
            <person name="Yabe S."/>
        </authorList>
    </citation>
    <scope>NUCLEOTIDE SEQUENCE [LARGE SCALE GENOMIC DNA]</scope>
    <source>
        <strain evidence="3 4">W12</strain>
    </source>
</reference>